<keyword evidence="13 16" id="KW-0442">Lipid degradation</keyword>
<dbReference type="SMART" id="SM00022">
    <property type="entry name" value="PLAc"/>
    <property type="match status" value="1"/>
</dbReference>
<dbReference type="Proteomes" id="UP000694871">
    <property type="component" value="Unplaced"/>
</dbReference>
<dbReference type="InterPro" id="IPR041373">
    <property type="entry name" value="RT_RNaseH"/>
</dbReference>
<comment type="catalytic activity">
    <reaction evidence="17">
        <text>a 1,2-diacyl-sn-glycero-3-phosphocholine + H2O = a 1-acyl-sn-glycero-3-phosphocholine + a fatty acid + H(+)</text>
        <dbReference type="Rhea" id="RHEA:15801"/>
        <dbReference type="ChEBI" id="CHEBI:15377"/>
        <dbReference type="ChEBI" id="CHEBI:15378"/>
        <dbReference type="ChEBI" id="CHEBI:28868"/>
        <dbReference type="ChEBI" id="CHEBI:57643"/>
        <dbReference type="ChEBI" id="CHEBI:58168"/>
        <dbReference type="EC" id="3.1.1.4"/>
    </reaction>
</comment>
<evidence type="ECO:0000256" key="4">
    <source>
        <dbReference type="ARBA" id="ARBA00022490"/>
    </source>
</evidence>
<protein>
    <recommendedName>
        <fullName evidence="3 17">Phospholipase A2</fullName>
        <ecNumber evidence="3 17">3.1.1.4</ecNumber>
    </recommendedName>
</protein>
<evidence type="ECO:0000259" key="19">
    <source>
        <dbReference type="PROSITE" id="PS50004"/>
    </source>
</evidence>
<feature type="region of interest" description="Disordered" evidence="18">
    <location>
        <begin position="924"/>
        <end position="943"/>
    </location>
</feature>
<evidence type="ECO:0000256" key="2">
    <source>
        <dbReference type="ARBA" id="ARBA00004514"/>
    </source>
</evidence>
<dbReference type="SUPFAM" id="SSF52151">
    <property type="entry name" value="FabD/lysophospholipase-like"/>
    <property type="match status" value="1"/>
</dbReference>
<keyword evidence="6" id="KW-0548">Nucleotidyltransferase</keyword>
<evidence type="ECO:0000256" key="15">
    <source>
        <dbReference type="ARBA" id="ARBA00023136"/>
    </source>
</evidence>
<dbReference type="PROSITE" id="PS51210">
    <property type="entry name" value="PLA2C"/>
    <property type="match status" value="1"/>
</dbReference>
<evidence type="ECO:0000256" key="16">
    <source>
        <dbReference type="PROSITE-ProRule" id="PRU00555"/>
    </source>
</evidence>
<reference evidence="22" key="1">
    <citation type="submission" date="2025-08" db="UniProtKB">
        <authorList>
            <consortium name="RefSeq"/>
        </authorList>
    </citation>
    <scope>IDENTIFICATION</scope>
</reference>
<keyword evidence="5" id="KW-0808">Transferase</keyword>
<keyword evidence="8 17" id="KW-0479">Metal-binding</keyword>
<evidence type="ECO:0000259" key="20">
    <source>
        <dbReference type="PROSITE" id="PS51210"/>
    </source>
</evidence>
<dbReference type="SUPFAM" id="SSF56672">
    <property type="entry name" value="DNA/RNA polymerases"/>
    <property type="match status" value="1"/>
</dbReference>
<evidence type="ECO:0000256" key="14">
    <source>
        <dbReference type="ARBA" id="ARBA00023098"/>
    </source>
</evidence>
<dbReference type="EC" id="3.1.1.4" evidence="3 17"/>
<evidence type="ECO:0000256" key="3">
    <source>
        <dbReference type="ARBA" id="ARBA00013278"/>
    </source>
</evidence>
<name>A0ABM1KW55_GEKJA</name>
<dbReference type="RefSeq" id="XP_015277942.1">
    <property type="nucleotide sequence ID" value="XM_015422456.1"/>
</dbReference>
<dbReference type="SMART" id="SM00239">
    <property type="entry name" value="C2"/>
    <property type="match status" value="1"/>
</dbReference>
<keyword evidence="7" id="KW-0540">Nuclease</keyword>
<keyword evidence="4 17" id="KW-0963">Cytoplasm</keyword>
<keyword evidence="9" id="KW-0255">Endonuclease</keyword>
<dbReference type="Pfam" id="PF17917">
    <property type="entry name" value="RT_RNaseH"/>
    <property type="match status" value="1"/>
</dbReference>
<dbReference type="Pfam" id="PF01735">
    <property type="entry name" value="PLA2_B"/>
    <property type="match status" value="1"/>
</dbReference>
<dbReference type="CDD" id="cd09274">
    <property type="entry name" value="RNase_HI_RT_Ty3"/>
    <property type="match status" value="1"/>
</dbReference>
<evidence type="ECO:0000256" key="13">
    <source>
        <dbReference type="ARBA" id="ARBA00022963"/>
    </source>
</evidence>
<evidence type="ECO:0000256" key="5">
    <source>
        <dbReference type="ARBA" id="ARBA00022679"/>
    </source>
</evidence>
<comment type="subcellular location">
    <subcellularLocation>
        <location evidence="2">Cytoplasm</location>
        <location evidence="2">Cytosol</location>
    </subcellularLocation>
    <subcellularLocation>
        <location evidence="1">Membrane</location>
        <topology evidence="1">Peripheral membrane protein</topology>
    </subcellularLocation>
</comment>
<keyword evidence="10 16" id="KW-0378">Hydrolase</keyword>
<evidence type="ECO:0000256" key="8">
    <source>
        <dbReference type="ARBA" id="ARBA00022723"/>
    </source>
</evidence>
<sequence length="995" mass="114560">MHIPIEDVRKNLPGKKMFTILDEKHGYWQKQPIAYASRTLTWAEENYEQIEKDLLAIHFAMTKFHQYMFGAQVIVQSDHKLLEAIFAKPTGKAPARLQRMLLQFQKYDIQIAYTKGEDMQVADTLFRATTLPLPSTPDPIYEDKETWALDKILLSEFQAYSSDTIQSGGKTQLEVRGTITEQQICYPKLDLQRKRSCTTKVLQSTPAVFVSISCQNLISQSDCYVTLWLPTATCEKQRTKTIDNCKDPVWNESFYYRIQRQVKNVLELTVCDEDVVTPDDHLFTVRFDISRLPDGESVFMTFKSDPEAQEELDVEFLVELAEGPPENIITNGVLVCREVCKLEAEVNLSKPHKSKRDLALTVKGSCEGSHCFKLGSDAAIMPLCPTTFHFAKYNESSLDVMLPKKKPRFDLFTCSYKTRPGVPTVMLNSLPKGEKVPIVEEKKYNLHVTVNECHCSSPGDLDVRLGYDLCPQEQDFLCRRKRHVAQALKQVLRLNYDLKDYEVPVVAVMTTGGGTRSFTTTFGSLRGLQKLNLLDCVTYLSGLSGTCWSMAHLYRHAYWSHGNLDDLICEAKKHVTKSKMGIFCLDRVKYYHQQLNQRKQEGYKTTFIDLWGLMIEYLLNEGKDNHKLSEQREALTEGQNPLPIYVALNIKENYSTEDYKEWVEFTPYEIGFLKYGAFVCPENFGSEFFMGRMIKKLPESRISYLHGMWSSIFSVNLIYLLNYVNDSEEFWHRWTRDKIIDLDEDPDLPTRPYELKTHMYVPAGNLSSAFRGVLTDRLSVAQYHNFLKGLQLHNNYLENEEFQRWKATVLDCCPNQLTEHEDYVGLVDAGFFINTSCPPLLRRQRKVDVILHLSYSAGSQTMPLEEACKFYSEQGIPFPNVVLTEEDKKNPKECYYFNQAGGVECPDVLFFPLVNDTFQHYRAPGEKRNDDEMDAGDVDVSSSSSPYNTYLLTYSDDEFDKLVNLSEYNIVNNQHMILQALRAAVARKRQSYYSN</sequence>
<evidence type="ECO:0000256" key="9">
    <source>
        <dbReference type="ARBA" id="ARBA00022759"/>
    </source>
</evidence>
<keyword evidence="14 16" id="KW-0443">Lipid metabolism</keyword>
<dbReference type="PANTHER" id="PTHR10728">
    <property type="entry name" value="CYTOSOLIC PHOSPHOLIPASE A2"/>
    <property type="match status" value="1"/>
</dbReference>
<evidence type="ECO:0000256" key="10">
    <source>
        <dbReference type="ARBA" id="ARBA00022801"/>
    </source>
</evidence>
<dbReference type="Gene3D" id="2.60.40.150">
    <property type="entry name" value="C2 domain"/>
    <property type="match status" value="1"/>
</dbReference>
<evidence type="ECO:0000256" key="17">
    <source>
        <dbReference type="RuleBase" id="RU362102"/>
    </source>
</evidence>
<dbReference type="CDD" id="cd04036">
    <property type="entry name" value="C2_cPLA2"/>
    <property type="match status" value="1"/>
</dbReference>
<evidence type="ECO:0000256" key="7">
    <source>
        <dbReference type="ARBA" id="ARBA00022722"/>
    </source>
</evidence>
<dbReference type="InterPro" id="IPR040723">
    <property type="entry name" value="cPLA2_C2"/>
</dbReference>
<organism evidence="21 22">
    <name type="scientific">Gekko japonicus</name>
    <name type="common">Schlegel's Japanese gecko</name>
    <dbReference type="NCBI Taxonomy" id="146911"/>
    <lineage>
        <taxon>Eukaryota</taxon>
        <taxon>Metazoa</taxon>
        <taxon>Chordata</taxon>
        <taxon>Craniata</taxon>
        <taxon>Vertebrata</taxon>
        <taxon>Euteleostomi</taxon>
        <taxon>Lepidosauria</taxon>
        <taxon>Squamata</taxon>
        <taxon>Bifurcata</taxon>
        <taxon>Gekkota</taxon>
        <taxon>Gekkonidae</taxon>
        <taxon>Gekkoninae</taxon>
        <taxon>Gekko</taxon>
    </lineage>
</organism>
<keyword evidence="15" id="KW-0472">Membrane</keyword>
<evidence type="ECO:0000256" key="1">
    <source>
        <dbReference type="ARBA" id="ARBA00004170"/>
    </source>
</evidence>
<evidence type="ECO:0000256" key="18">
    <source>
        <dbReference type="SAM" id="MobiDB-lite"/>
    </source>
</evidence>
<dbReference type="PANTHER" id="PTHR10728:SF54">
    <property type="entry name" value="PHOSPHOLIPASE A2"/>
    <property type="match status" value="1"/>
</dbReference>
<dbReference type="InterPro" id="IPR043502">
    <property type="entry name" value="DNA/RNA_pol_sf"/>
</dbReference>
<feature type="domain" description="C2" evidence="19">
    <location>
        <begin position="187"/>
        <end position="302"/>
    </location>
</feature>
<dbReference type="InterPro" id="IPR000008">
    <property type="entry name" value="C2_dom"/>
</dbReference>
<dbReference type="InterPro" id="IPR041847">
    <property type="entry name" value="C2_cPLA2"/>
</dbReference>
<dbReference type="SUPFAM" id="SSF49562">
    <property type="entry name" value="C2 domain (Calcium/lipid-binding domain, CaLB)"/>
    <property type="match status" value="1"/>
</dbReference>
<keyword evidence="12" id="KW-0695">RNA-directed DNA polymerase</keyword>
<evidence type="ECO:0000256" key="12">
    <source>
        <dbReference type="ARBA" id="ARBA00022918"/>
    </source>
</evidence>
<dbReference type="Pfam" id="PF18695">
    <property type="entry name" value="cPLA2_C2"/>
    <property type="match status" value="1"/>
</dbReference>
<proteinExistence type="predicted"/>
<evidence type="ECO:0000256" key="11">
    <source>
        <dbReference type="ARBA" id="ARBA00022837"/>
    </source>
</evidence>
<evidence type="ECO:0000313" key="21">
    <source>
        <dbReference type="Proteomes" id="UP000694871"/>
    </source>
</evidence>
<keyword evidence="11 17" id="KW-0106">Calcium</keyword>
<comment type="domain">
    <text evidence="17">The N-terminal C2 domain associates with lipid membranes upon calcium binding.</text>
</comment>
<dbReference type="InterPro" id="IPR002642">
    <property type="entry name" value="LysoPLipase_cat_dom"/>
</dbReference>
<accession>A0ABM1KW55</accession>
<dbReference type="Pfam" id="PF00168">
    <property type="entry name" value="C2"/>
    <property type="match status" value="1"/>
</dbReference>
<evidence type="ECO:0000313" key="22">
    <source>
        <dbReference type="RefSeq" id="XP_015277942.1"/>
    </source>
</evidence>
<keyword evidence="21" id="KW-1185">Reference proteome</keyword>
<dbReference type="PROSITE" id="PS50004">
    <property type="entry name" value="C2"/>
    <property type="match status" value="1"/>
</dbReference>
<dbReference type="InterPro" id="IPR035892">
    <property type="entry name" value="C2_domain_sf"/>
</dbReference>
<dbReference type="GeneID" id="107119842"/>
<gene>
    <name evidence="22" type="primary">LOC107119842</name>
</gene>
<evidence type="ECO:0000256" key="6">
    <source>
        <dbReference type="ARBA" id="ARBA00022695"/>
    </source>
</evidence>
<feature type="domain" description="PLA2c" evidence="20">
    <location>
        <begin position="454"/>
        <end position="995"/>
    </location>
</feature>
<dbReference type="InterPro" id="IPR016035">
    <property type="entry name" value="Acyl_Trfase/lysoPLipase"/>
</dbReference>
<dbReference type="Gene3D" id="3.40.1090.10">
    <property type="entry name" value="Cytosolic phospholipase A2 catalytic domain"/>
    <property type="match status" value="1"/>
</dbReference>